<name>A0A8T0AF25_SILME</name>
<dbReference type="Proteomes" id="UP000606274">
    <property type="component" value="Unassembled WGS sequence"/>
</dbReference>
<organism evidence="2 3">
    <name type="scientific">Silurus meridionalis</name>
    <name type="common">Southern catfish</name>
    <name type="synonym">Silurus soldatovi meridionalis</name>
    <dbReference type="NCBI Taxonomy" id="175797"/>
    <lineage>
        <taxon>Eukaryota</taxon>
        <taxon>Metazoa</taxon>
        <taxon>Chordata</taxon>
        <taxon>Craniata</taxon>
        <taxon>Vertebrata</taxon>
        <taxon>Euteleostomi</taxon>
        <taxon>Actinopterygii</taxon>
        <taxon>Neopterygii</taxon>
        <taxon>Teleostei</taxon>
        <taxon>Ostariophysi</taxon>
        <taxon>Siluriformes</taxon>
        <taxon>Siluridae</taxon>
        <taxon>Silurus</taxon>
    </lineage>
</organism>
<gene>
    <name evidence="2" type="ORF">HF521_011188</name>
</gene>
<protein>
    <submittedName>
        <fullName evidence="2">Uncharacterized protein</fullName>
    </submittedName>
</protein>
<feature type="region of interest" description="Disordered" evidence="1">
    <location>
        <begin position="1"/>
        <end position="42"/>
    </location>
</feature>
<reference evidence="2" key="1">
    <citation type="submission" date="2020-08" db="EMBL/GenBank/DDBJ databases">
        <title>Chromosome-level assembly of Southern catfish (Silurus meridionalis) provides insights into visual adaptation to the nocturnal and benthic lifestyles.</title>
        <authorList>
            <person name="Zhang Y."/>
            <person name="Wang D."/>
            <person name="Peng Z."/>
        </authorList>
    </citation>
    <scope>NUCLEOTIDE SEQUENCE</scope>
    <source>
        <strain evidence="2">SWU-2019-XX</strain>
        <tissue evidence="2">Muscle</tissue>
    </source>
</reference>
<dbReference type="AlphaFoldDB" id="A0A8T0AF25"/>
<evidence type="ECO:0000256" key="1">
    <source>
        <dbReference type="SAM" id="MobiDB-lite"/>
    </source>
</evidence>
<sequence length="150" mass="17396">MKSESSMDPPFIYTDEESSTGPSVTQKKRPDSPSPSRSSMMSDSSMDFPVYFKAGESSSGHRYFIFTLLKVSRFFSPEHLQNSCRKRVRIKHHCIRSYNNQLNSHMCACKYISPFIIYLQKVFILAKLLHPATKSSYWKQELGIEKRKNI</sequence>
<keyword evidence="3" id="KW-1185">Reference proteome</keyword>
<proteinExistence type="predicted"/>
<comment type="caution">
    <text evidence="2">The sequence shown here is derived from an EMBL/GenBank/DDBJ whole genome shotgun (WGS) entry which is preliminary data.</text>
</comment>
<evidence type="ECO:0000313" key="3">
    <source>
        <dbReference type="Proteomes" id="UP000606274"/>
    </source>
</evidence>
<evidence type="ECO:0000313" key="2">
    <source>
        <dbReference type="EMBL" id="KAF7690891.1"/>
    </source>
</evidence>
<accession>A0A8T0AF25</accession>
<dbReference type="EMBL" id="JABFDY010000022">
    <property type="protein sequence ID" value="KAF7690891.1"/>
    <property type="molecule type" value="Genomic_DNA"/>
</dbReference>